<dbReference type="InterPro" id="IPR019821">
    <property type="entry name" value="Kinesin_motor_CS"/>
</dbReference>
<comment type="subcellular location">
    <subcellularLocation>
        <location evidence="1">Cytoplasm</location>
        <location evidence="1">Cytoskeleton</location>
    </subcellularLocation>
</comment>
<dbReference type="SMART" id="SM00129">
    <property type="entry name" value="KISc"/>
    <property type="match status" value="1"/>
</dbReference>
<dbReference type="Pfam" id="PF01302">
    <property type="entry name" value="CAP_GLY"/>
    <property type="match status" value="1"/>
</dbReference>
<dbReference type="InterPro" id="IPR000253">
    <property type="entry name" value="FHA_dom"/>
</dbReference>
<dbReference type="InterPro" id="IPR008984">
    <property type="entry name" value="SMAD_FHA_dom_sf"/>
</dbReference>
<dbReference type="Pfam" id="PF12423">
    <property type="entry name" value="KIF1B"/>
    <property type="match status" value="1"/>
</dbReference>
<dbReference type="Pfam" id="PF16183">
    <property type="entry name" value="Kinesin_assoc"/>
    <property type="match status" value="1"/>
</dbReference>
<dbReference type="Gene3D" id="2.60.200.20">
    <property type="match status" value="1"/>
</dbReference>
<dbReference type="GO" id="GO:0005874">
    <property type="term" value="C:microtubule"/>
    <property type="evidence" value="ECO:0007669"/>
    <property type="project" value="UniProtKB-KW"/>
</dbReference>
<dbReference type="FunFam" id="3.40.850.10:FF:000010">
    <property type="entry name" value="Kinesin family member 13A"/>
    <property type="match status" value="1"/>
</dbReference>
<dbReference type="SUPFAM" id="SSF49879">
    <property type="entry name" value="SMAD/FHA domain"/>
    <property type="match status" value="1"/>
</dbReference>
<dbReference type="InterPro" id="IPR032405">
    <property type="entry name" value="Kinesin_assoc"/>
</dbReference>
<dbReference type="SMART" id="SM01052">
    <property type="entry name" value="CAP_GLY"/>
    <property type="match status" value="1"/>
</dbReference>
<evidence type="ECO:0000256" key="7">
    <source>
        <dbReference type="ARBA" id="ARBA00023054"/>
    </source>
</evidence>
<dbReference type="Pfam" id="PF00225">
    <property type="entry name" value="Kinesin"/>
    <property type="match status" value="1"/>
</dbReference>
<dbReference type="InterPro" id="IPR027417">
    <property type="entry name" value="P-loop_NTPase"/>
</dbReference>
<feature type="domain" description="Kinesin motor" evidence="13">
    <location>
        <begin position="5"/>
        <end position="353"/>
    </location>
</feature>
<dbReference type="SUPFAM" id="SSF52540">
    <property type="entry name" value="P-loop containing nucleoside triphosphate hydrolases"/>
    <property type="match status" value="1"/>
</dbReference>
<dbReference type="GO" id="GO:0008017">
    <property type="term" value="F:microtubule binding"/>
    <property type="evidence" value="ECO:0007669"/>
    <property type="project" value="InterPro"/>
</dbReference>
<reference evidence="16" key="1">
    <citation type="submission" date="2025-08" db="UniProtKB">
        <authorList>
            <consortium name="RefSeq"/>
        </authorList>
    </citation>
    <scope>IDENTIFICATION</scope>
</reference>
<keyword evidence="5 10" id="KW-0547">Nucleotide-binding</keyword>
<keyword evidence="9" id="KW-0206">Cytoskeleton</keyword>
<dbReference type="InterPro" id="IPR022164">
    <property type="entry name" value="Kinesin-like"/>
</dbReference>
<keyword evidence="3" id="KW-0597">Phosphoprotein</keyword>
<protein>
    <submittedName>
        <fullName evidence="16">Kinesin-like protein KIF13A</fullName>
    </submittedName>
</protein>
<dbReference type="Gene3D" id="6.10.250.2520">
    <property type="match status" value="1"/>
</dbReference>
<name>A0A6I9Y2H0_9SAUR</name>
<dbReference type="GO" id="GO:0005737">
    <property type="term" value="C:cytoplasm"/>
    <property type="evidence" value="ECO:0007669"/>
    <property type="project" value="UniProtKB-ARBA"/>
</dbReference>
<evidence type="ECO:0000256" key="8">
    <source>
        <dbReference type="ARBA" id="ARBA00023175"/>
    </source>
</evidence>
<dbReference type="GO" id="GO:0003777">
    <property type="term" value="F:microtubule motor activity"/>
    <property type="evidence" value="ECO:0007669"/>
    <property type="project" value="InterPro"/>
</dbReference>
<evidence type="ECO:0000256" key="10">
    <source>
        <dbReference type="PROSITE-ProRule" id="PRU00283"/>
    </source>
</evidence>
<evidence type="ECO:0000256" key="9">
    <source>
        <dbReference type="ARBA" id="ARBA00023212"/>
    </source>
</evidence>
<keyword evidence="2" id="KW-0963">Cytoplasm</keyword>
<dbReference type="GO" id="GO:0005524">
    <property type="term" value="F:ATP binding"/>
    <property type="evidence" value="ECO:0007669"/>
    <property type="project" value="UniProtKB-UniRule"/>
</dbReference>
<feature type="domain" description="CAP-Gly" evidence="14">
    <location>
        <begin position="1744"/>
        <end position="1786"/>
    </location>
</feature>
<evidence type="ECO:0000256" key="11">
    <source>
        <dbReference type="SAM" id="Coils"/>
    </source>
</evidence>
<dbReference type="CDD" id="cd01365">
    <property type="entry name" value="KISc_KIF1A_KIF1B"/>
    <property type="match status" value="1"/>
</dbReference>
<dbReference type="PROSITE" id="PS50245">
    <property type="entry name" value="CAP_GLY_2"/>
    <property type="match status" value="1"/>
</dbReference>
<dbReference type="KEGG" id="tsr:106547972"/>
<sequence>MSDTKVKVAVRVRPMNRRELELNTKCVVEMEGNQTVLHPPPSNNKQGESRKLPKVFAFDYCFWSMDESNTAKYADQQVVFKCLGEGILEKAFQGYNACIFAYGQTGSGKSFSMMGNAEQLGLIPRLCCALFQRITLEQNDSHTFKVEVSYMEIYNEKVRDLLDPKGSRQSLKVREHKVLGPYVDGLSQLAVTCFEDIESLMSEGNKSRTVAATNMNEESSRSHAVFNIIITQTLYDLQSGNSGEKVSKVSLVDLAGSERVSKTGAAGERLKEGSNINKSLSTLGLVISSLADQAAGKGKNKFVPYRDSVLTWLLKDNLGGNSQTAMIATISPAADNYEETLSTLRYADRAKRIVNHAIVNEDPNARVIRELREEVEKLREQLSQAESMKAPELKEKLEESEKLIKELTITWEEKLRKTEEIAQERQKQLESMGISLESSGIKMGEDKCYLVNLNADPALNELLLYYLKDHTRVGADTSQDIQLFGIGIQPEHCEIDIALDGEVSLSPKENARSCVNGTLICSVTQLWHGDRILWGNNHFFRINLPKRKRRDCFKDSEKEKEHETELDLDAASEASSEPDYNYEFAQMEVIMKMLNSNDPLQNVVQVLEKQYLEEKRSALEEQRIMYERELEQLRQQLSPERRYQQCDGSLSDGTQTVQQKINLWSEERDELFRQSLAKLREQIVKANALVREANFLAEEMSKLTDYQVTLQIPAANLNANRKRGAIVSEPAIQVKRKGKSTQVWTIEKLENKLIDMRELYQEWKEKFQEMKRLTGKRGDPFYEAQENHNLIGVANVFLECLFCDVKLQYALPIISQQGEVVGRLHVEVMRVTGAVPERVMEGDDSSENSSESGSLEIMDNNGEIIHRPKKFTCRVKIKEATGLPLNLSNFVFCQYTFWDQCEPTVAAPVVDPDVPSPLGKDVQFTVTFSHCRDYVVNVTEEFLEFIADGALAIEVWGHRCAGNGTSIWEIDSLRAKSRTLRDRWNEVTRRIEMWVSIQELNEIGDYAAVELHQAKDVNTGGILQLRQGHSRRVHVVVKPVQHSGTLPLMVEAILSVSIGCVTARSTKLQRGLDSYQKGDDDDGDMDSYQEEDLNCVREKWSEALIKRKEYLDEQIKKINNKEEKTDDDIEREARLVEQWVGFTEERNAVLVPAPNSGIPGAPANWVPPPGMETHVPVLFLDLNADDLSANEQLIGPHASGVNSILPKEHGSQFFYLPIIKHNKDEISATAAWDSSVHDSIHLNRVTPQNERIYLILKITVQLSHPAAMELVLRKRIAVNIYNRQVSSSRLDLSGCDEDKVWLEGHLDAIDCSSYQDISCYGTLPRDSPHKNKDNNENLQTSSISSFKAFAPQPPKFFKPLMPVKEENKKASLETQPLLSKESMPSSQVYNADCVVLSSGNNGNSMPLELNNIQEAKTQDSEEDDDLEINNKKPYVPVEFADFSVYNASLENKEWLSNKGDCTNSCVTEKEVSRSPTTSSITSGYFSHSASNATLSDILIPCSESTDQLANQTRDLDSNDHSVAHLTHVLKSSNQGASEGERDFAKCKKTVSPITGTCALATEVQVSESTSVNAPGLQCSSLDSSTNKLEIEFPSREATVEHISNVFEDHAFTEFMGVDDAKEFECSTSITSNRKKQFLVAGMNSVISFSKDVHDQDSAFSCLESGSVEYELSSSVENPSLNAREKESSNCQQCATLPAGDFVRKNHLDVPHSEDTISEGHPNWLTVGEQVYIDDNKTGTVRYIGSVDFSTGTWVGIELHIQMGKHDGTVKGREYFHCKPQHGIFVRPECLAKSPAQVKLRSRTSQSQVLSSVEKLKSSTFQGSSSLKAEAFCQSGDAAASAFSRKQEIRKSWIN</sequence>
<evidence type="ECO:0000256" key="2">
    <source>
        <dbReference type="ARBA" id="ARBA00022490"/>
    </source>
</evidence>
<evidence type="ECO:0000256" key="3">
    <source>
        <dbReference type="ARBA" id="ARBA00022553"/>
    </source>
</evidence>
<keyword evidence="15" id="KW-1185">Reference proteome</keyword>
<evidence type="ECO:0000256" key="4">
    <source>
        <dbReference type="ARBA" id="ARBA00022701"/>
    </source>
</evidence>
<evidence type="ECO:0000256" key="5">
    <source>
        <dbReference type="ARBA" id="ARBA00022741"/>
    </source>
</evidence>
<feature type="coiled-coil region" evidence="11">
    <location>
        <begin position="746"/>
        <end position="773"/>
    </location>
</feature>
<evidence type="ECO:0000313" key="16">
    <source>
        <dbReference type="RefSeq" id="XP_013920731.1"/>
    </source>
</evidence>
<feature type="compositionally biased region" description="Basic and acidic residues" evidence="12">
    <location>
        <begin position="555"/>
        <end position="565"/>
    </location>
</feature>
<dbReference type="CDD" id="cd22729">
    <property type="entry name" value="FHA_KIF13A"/>
    <property type="match status" value="1"/>
</dbReference>
<accession>A0A6I9Y2H0</accession>
<dbReference type="PANTHER" id="PTHR47117">
    <property type="entry name" value="STAR-RELATED LIPID TRANSFER PROTEIN 9"/>
    <property type="match status" value="1"/>
</dbReference>
<gene>
    <name evidence="16" type="primary">KIF13A</name>
</gene>
<evidence type="ECO:0000256" key="12">
    <source>
        <dbReference type="SAM" id="MobiDB-lite"/>
    </source>
</evidence>
<feature type="region of interest" description="Disordered" evidence="12">
    <location>
        <begin position="555"/>
        <end position="574"/>
    </location>
</feature>
<proteinExistence type="inferred from homology"/>
<dbReference type="PROSITE" id="PS50067">
    <property type="entry name" value="KINESIN_MOTOR_2"/>
    <property type="match status" value="1"/>
</dbReference>
<dbReference type="InterPro" id="IPR000938">
    <property type="entry name" value="CAP-Gly_domain"/>
</dbReference>
<dbReference type="CTD" id="63971"/>
<dbReference type="Gene3D" id="2.30.30.190">
    <property type="entry name" value="CAP Gly-rich-like domain"/>
    <property type="match status" value="1"/>
</dbReference>
<keyword evidence="8 10" id="KW-0505">Motor protein</keyword>
<dbReference type="PRINTS" id="PR00380">
    <property type="entry name" value="KINESINHEAVY"/>
</dbReference>
<feature type="binding site" evidence="10">
    <location>
        <begin position="103"/>
        <end position="110"/>
    </location>
    <ligand>
        <name>ATP</name>
        <dbReference type="ChEBI" id="CHEBI:30616"/>
    </ligand>
</feature>
<dbReference type="OrthoDB" id="3176171at2759"/>
<dbReference type="GO" id="GO:0045184">
    <property type="term" value="P:establishment of protein localization"/>
    <property type="evidence" value="ECO:0007669"/>
    <property type="project" value="UniProtKB-ARBA"/>
</dbReference>
<keyword evidence="6 10" id="KW-0067">ATP-binding</keyword>
<dbReference type="PROSITE" id="PS00411">
    <property type="entry name" value="KINESIN_MOTOR_1"/>
    <property type="match status" value="1"/>
</dbReference>
<dbReference type="GeneID" id="106547972"/>
<dbReference type="Gene3D" id="3.40.850.10">
    <property type="entry name" value="Kinesin motor domain"/>
    <property type="match status" value="1"/>
</dbReference>
<dbReference type="SUPFAM" id="SSF74924">
    <property type="entry name" value="Cap-Gly domain"/>
    <property type="match status" value="1"/>
</dbReference>
<dbReference type="InterPro" id="IPR036961">
    <property type="entry name" value="Kinesin_motor_dom_sf"/>
</dbReference>
<evidence type="ECO:0000259" key="14">
    <source>
        <dbReference type="PROSITE" id="PS50245"/>
    </source>
</evidence>
<dbReference type="GO" id="GO:0007018">
    <property type="term" value="P:microtubule-based movement"/>
    <property type="evidence" value="ECO:0007669"/>
    <property type="project" value="InterPro"/>
</dbReference>
<dbReference type="FunFam" id="2.60.200.20:FF:000002">
    <property type="entry name" value="Kinesin family member 13A"/>
    <property type="match status" value="1"/>
</dbReference>
<dbReference type="InterPro" id="IPR036859">
    <property type="entry name" value="CAP-Gly_dom_sf"/>
</dbReference>
<dbReference type="Pfam" id="PF00498">
    <property type="entry name" value="FHA"/>
    <property type="match status" value="1"/>
</dbReference>
<feature type="coiled-coil region" evidence="11">
    <location>
        <begin position="609"/>
        <end position="636"/>
    </location>
</feature>
<evidence type="ECO:0000313" key="15">
    <source>
        <dbReference type="Proteomes" id="UP000504617"/>
    </source>
</evidence>
<dbReference type="InterPro" id="IPR001752">
    <property type="entry name" value="Kinesin_motor_dom"/>
</dbReference>
<dbReference type="InterPro" id="IPR022140">
    <property type="entry name" value="Kinesin-like_KIF1-typ"/>
</dbReference>
<organism evidence="15 16">
    <name type="scientific">Thamnophis sirtalis</name>
    <dbReference type="NCBI Taxonomy" id="35019"/>
    <lineage>
        <taxon>Eukaryota</taxon>
        <taxon>Metazoa</taxon>
        <taxon>Chordata</taxon>
        <taxon>Craniata</taxon>
        <taxon>Vertebrata</taxon>
        <taxon>Euteleostomi</taxon>
        <taxon>Lepidosauria</taxon>
        <taxon>Squamata</taxon>
        <taxon>Bifurcata</taxon>
        <taxon>Unidentata</taxon>
        <taxon>Episquamata</taxon>
        <taxon>Toxicofera</taxon>
        <taxon>Serpentes</taxon>
        <taxon>Colubroidea</taxon>
        <taxon>Colubridae</taxon>
        <taxon>Natricinae</taxon>
        <taxon>Thamnophis</taxon>
    </lineage>
</organism>
<keyword evidence="7 11" id="KW-0175">Coiled coil</keyword>
<dbReference type="Proteomes" id="UP000504617">
    <property type="component" value="Unplaced"/>
</dbReference>
<keyword evidence="4" id="KW-0493">Microtubule</keyword>
<feature type="coiled-coil region" evidence="11">
    <location>
        <begin position="365"/>
        <end position="410"/>
    </location>
</feature>
<evidence type="ECO:0000259" key="13">
    <source>
        <dbReference type="PROSITE" id="PS50067"/>
    </source>
</evidence>
<dbReference type="Pfam" id="PF12473">
    <property type="entry name" value="DUF3694"/>
    <property type="match status" value="1"/>
</dbReference>
<comment type="similarity">
    <text evidence="10">Belongs to the TRAFAC class myosin-kinesin ATPase superfamily. Kinesin family.</text>
</comment>
<evidence type="ECO:0000256" key="6">
    <source>
        <dbReference type="ARBA" id="ARBA00022840"/>
    </source>
</evidence>
<dbReference type="PROSITE" id="PS00845">
    <property type="entry name" value="CAP_GLY_1"/>
    <property type="match status" value="1"/>
</dbReference>
<evidence type="ECO:0000256" key="1">
    <source>
        <dbReference type="ARBA" id="ARBA00004245"/>
    </source>
</evidence>
<dbReference type="RefSeq" id="XP_013920731.1">
    <property type="nucleotide sequence ID" value="XM_014065256.1"/>
</dbReference>